<dbReference type="Proteomes" id="UP000319094">
    <property type="component" value="Unassembled WGS sequence"/>
</dbReference>
<accession>A0A542Y453</accession>
<sequence>MTEYVPQGLFWITLALVNAGLAEQKNRSRFSWFLLSLLLGPFATFYIVATAVPSSAQETGAEPISPRA</sequence>
<evidence type="ECO:0000313" key="3">
    <source>
        <dbReference type="Proteomes" id="UP000319094"/>
    </source>
</evidence>
<keyword evidence="3" id="KW-1185">Reference proteome</keyword>
<dbReference type="RefSeq" id="WP_141886249.1">
    <property type="nucleotide sequence ID" value="NZ_BAAAUY010000021.1"/>
</dbReference>
<evidence type="ECO:0000313" key="2">
    <source>
        <dbReference type="EMBL" id="TQL42856.1"/>
    </source>
</evidence>
<dbReference type="AlphaFoldDB" id="A0A542Y453"/>
<name>A0A542Y453_9MICO</name>
<protein>
    <recommendedName>
        <fullName evidence="4">Antitermination protein NusB</fullName>
    </recommendedName>
</protein>
<feature type="transmembrane region" description="Helical" evidence="1">
    <location>
        <begin position="32"/>
        <end position="52"/>
    </location>
</feature>
<evidence type="ECO:0008006" key="4">
    <source>
        <dbReference type="Google" id="ProtNLM"/>
    </source>
</evidence>
<reference evidence="2 3" key="1">
    <citation type="submission" date="2019-06" db="EMBL/GenBank/DDBJ databases">
        <title>Sequencing the genomes of 1000 actinobacteria strains.</title>
        <authorList>
            <person name="Klenk H.-P."/>
        </authorList>
    </citation>
    <scope>NUCLEOTIDE SEQUENCE [LARGE SCALE GENOMIC DNA]</scope>
    <source>
        <strain evidence="2 3">DSM 8803</strain>
    </source>
</reference>
<comment type="caution">
    <text evidence="2">The sequence shown here is derived from an EMBL/GenBank/DDBJ whole genome shotgun (WGS) entry which is preliminary data.</text>
</comment>
<dbReference type="EMBL" id="VFON01000001">
    <property type="protein sequence ID" value="TQL42856.1"/>
    <property type="molecule type" value="Genomic_DNA"/>
</dbReference>
<keyword evidence="1" id="KW-1133">Transmembrane helix</keyword>
<gene>
    <name evidence="2" type="ORF">FB468_0865</name>
</gene>
<keyword evidence="1" id="KW-0812">Transmembrane</keyword>
<proteinExistence type="predicted"/>
<evidence type="ECO:0000256" key="1">
    <source>
        <dbReference type="SAM" id="Phobius"/>
    </source>
</evidence>
<keyword evidence="1" id="KW-0472">Membrane</keyword>
<organism evidence="2 3">
    <name type="scientific">Leucobacter komagatae</name>
    <dbReference type="NCBI Taxonomy" id="55969"/>
    <lineage>
        <taxon>Bacteria</taxon>
        <taxon>Bacillati</taxon>
        <taxon>Actinomycetota</taxon>
        <taxon>Actinomycetes</taxon>
        <taxon>Micrococcales</taxon>
        <taxon>Microbacteriaceae</taxon>
        <taxon>Leucobacter</taxon>
    </lineage>
</organism>